<feature type="region of interest" description="Disordered" evidence="1">
    <location>
        <begin position="33"/>
        <end position="61"/>
    </location>
</feature>
<proteinExistence type="predicted"/>
<dbReference type="EMBL" id="LAZR01008889">
    <property type="protein sequence ID" value="KKM75954.1"/>
    <property type="molecule type" value="Genomic_DNA"/>
</dbReference>
<name>A0A0F9K1L6_9ZZZZ</name>
<gene>
    <name evidence="3" type="ORF">LCGC14_1385060</name>
</gene>
<keyword evidence="2" id="KW-0812">Transmembrane</keyword>
<keyword evidence="2" id="KW-0472">Membrane</keyword>
<sequence>MKVSVGTILWIIIIGGLFFWMMRRGGCGMMGHGGHGGHGSGGGEEGHSGHEQGSGGGGCCG</sequence>
<protein>
    <submittedName>
        <fullName evidence="3">Uncharacterized protein</fullName>
    </submittedName>
</protein>
<dbReference type="AlphaFoldDB" id="A0A0F9K1L6"/>
<feature type="transmembrane region" description="Helical" evidence="2">
    <location>
        <begin position="6"/>
        <end position="22"/>
    </location>
</feature>
<accession>A0A0F9K1L6</accession>
<comment type="caution">
    <text evidence="3">The sequence shown here is derived from an EMBL/GenBank/DDBJ whole genome shotgun (WGS) entry which is preliminary data.</text>
</comment>
<keyword evidence="2" id="KW-1133">Transmembrane helix</keyword>
<feature type="compositionally biased region" description="Gly residues" evidence="1">
    <location>
        <begin position="33"/>
        <end position="43"/>
    </location>
</feature>
<organism evidence="3">
    <name type="scientific">marine sediment metagenome</name>
    <dbReference type="NCBI Taxonomy" id="412755"/>
    <lineage>
        <taxon>unclassified sequences</taxon>
        <taxon>metagenomes</taxon>
        <taxon>ecological metagenomes</taxon>
    </lineage>
</organism>
<evidence type="ECO:0000256" key="1">
    <source>
        <dbReference type="SAM" id="MobiDB-lite"/>
    </source>
</evidence>
<reference evidence="3" key="1">
    <citation type="journal article" date="2015" name="Nature">
        <title>Complex archaea that bridge the gap between prokaryotes and eukaryotes.</title>
        <authorList>
            <person name="Spang A."/>
            <person name="Saw J.H."/>
            <person name="Jorgensen S.L."/>
            <person name="Zaremba-Niedzwiedzka K."/>
            <person name="Martijn J."/>
            <person name="Lind A.E."/>
            <person name="van Eijk R."/>
            <person name="Schleper C."/>
            <person name="Guy L."/>
            <person name="Ettema T.J."/>
        </authorList>
    </citation>
    <scope>NUCLEOTIDE SEQUENCE</scope>
</reference>
<evidence type="ECO:0000313" key="3">
    <source>
        <dbReference type="EMBL" id="KKM75954.1"/>
    </source>
</evidence>
<feature type="compositionally biased region" description="Gly residues" evidence="1">
    <location>
        <begin position="52"/>
        <end position="61"/>
    </location>
</feature>
<evidence type="ECO:0000256" key="2">
    <source>
        <dbReference type="SAM" id="Phobius"/>
    </source>
</evidence>